<dbReference type="PANTHER" id="PTHR35098">
    <property type="entry name" value="EXPRESSED PROTEIN"/>
    <property type="match status" value="1"/>
</dbReference>
<dbReference type="PANTHER" id="PTHR35098:SF1">
    <property type="entry name" value="NODULIN-RELATED PROTEIN 2"/>
    <property type="match status" value="1"/>
</dbReference>
<keyword evidence="3" id="KW-1185">Reference proteome</keyword>
<protein>
    <recommendedName>
        <fullName evidence="4">Nodulin-related protein 1</fullName>
    </recommendedName>
</protein>
<feature type="compositionally biased region" description="Gly residues" evidence="1">
    <location>
        <begin position="120"/>
        <end position="131"/>
    </location>
</feature>
<dbReference type="GO" id="GO:0010115">
    <property type="term" value="P:regulation of abscisic acid biosynthetic process"/>
    <property type="evidence" value="ECO:0007669"/>
    <property type="project" value="InterPro"/>
</dbReference>
<comment type="caution">
    <text evidence="2">The sequence shown here is derived from an EMBL/GenBank/DDBJ whole genome shotgun (WGS) entry which is preliminary data.</text>
</comment>
<evidence type="ECO:0000313" key="2">
    <source>
        <dbReference type="EMBL" id="KAG8366419.1"/>
    </source>
</evidence>
<gene>
    <name evidence="2" type="ORF">BUALT_Bualt17G0077700</name>
</gene>
<organism evidence="2 3">
    <name type="scientific">Buddleja alternifolia</name>
    <dbReference type="NCBI Taxonomy" id="168488"/>
    <lineage>
        <taxon>Eukaryota</taxon>
        <taxon>Viridiplantae</taxon>
        <taxon>Streptophyta</taxon>
        <taxon>Embryophyta</taxon>
        <taxon>Tracheophyta</taxon>
        <taxon>Spermatophyta</taxon>
        <taxon>Magnoliopsida</taxon>
        <taxon>eudicotyledons</taxon>
        <taxon>Gunneridae</taxon>
        <taxon>Pentapetalae</taxon>
        <taxon>asterids</taxon>
        <taxon>lamiids</taxon>
        <taxon>Lamiales</taxon>
        <taxon>Scrophulariaceae</taxon>
        <taxon>Buddlejeae</taxon>
        <taxon>Buddleja</taxon>
    </lineage>
</organism>
<evidence type="ECO:0000256" key="1">
    <source>
        <dbReference type="SAM" id="MobiDB-lite"/>
    </source>
</evidence>
<dbReference type="GO" id="GO:0009408">
    <property type="term" value="P:response to heat"/>
    <property type="evidence" value="ECO:0007669"/>
    <property type="project" value="InterPro"/>
</dbReference>
<evidence type="ECO:0008006" key="4">
    <source>
        <dbReference type="Google" id="ProtNLM"/>
    </source>
</evidence>
<reference evidence="2" key="1">
    <citation type="submission" date="2019-10" db="EMBL/GenBank/DDBJ databases">
        <authorList>
            <person name="Zhang R."/>
            <person name="Pan Y."/>
            <person name="Wang J."/>
            <person name="Ma R."/>
            <person name="Yu S."/>
        </authorList>
    </citation>
    <scope>NUCLEOTIDE SEQUENCE</scope>
    <source>
        <strain evidence="2">LA-IB0</strain>
        <tissue evidence="2">Leaf</tissue>
    </source>
</reference>
<feature type="region of interest" description="Disordered" evidence="1">
    <location>
        <begin position="93"/>
        <end position="178"/>
    </location>
</feature>
<proteinExistence type="predicted"/>
<name>A0AAV6W6X6_9LAMI</name>
<sequence length="178" mass="18042">MDFLSNLAKGDKPKPTSDQPNNPDHQPKPDLLSSAKVVAEAAQAHLGNEPAKYDKAKVAGAAADILDAAEKYGKIDEKQGVGKYVEQAEDYLRSQSGTHAADKTAGGGGGSGEHKIAAGGEAGKPSGGGAGDYVKTAEGLLNKPEGGAAAEGEKSKPSSESEGGYGNLMKKAGGFFNK</sequence>
<feature type="region of interest" description="Disordered" evidence="1">
    <location>
        <begin position="1"/>
        <end position="32"/>
    </location>
</feature>
<dbReference type="Proteomes" id="UP000826271">
    <property type="component" value="Unassembled WGS sequence"/>
</dbReference>
<accession>A0AAV6W6X6</accession>
<dbReference type="InterPro" id="IPR040294">
    <property type="entry name" value="Nodulin-rel_1/2"/>
</dbReference>
<dbReference type="AlphaFoldDB" id="A0AAV6W6X6"/>
<evidence type="ECO:0000313" key="3">
    <source>
        <dbReference type="Proteomes" id="UP000826271"/>
    </source>
</evidence>
<dbReference type="EMBL" id="WHWC01000017">
    <property type="protein sequence ID" value="KAG8366419.1"/>
    <property type="molecule type" value="Genomic_DNA"/>
</dbReference>